<gene>
    <name evidence="1" type="ordered locus">Solca_3685</name>
</gene>
<dbReference type="Proteomes" id="UP000007590">
    <property type="component" value="Chromosome"/>
</dbReference>
<accession>H8KLW1</accession>
<protein>
    <submittedName>
        <fullName evidence="1">Uncharacterized protein</fullName>
    </submittedName>
</protein>
<dbReference type="KEGG" id="scn:Solca_3685"/>
<dbReference type="OrthoDB" id="1036397at2"/>
<evidence type="ECO:0000313" key="2">
    <source>
        <dbReference type="Proteomes" id="UP000007590"/>
    </source>
</evidence>
<reference evidence="1" key="1">
    <citation type="submission" date="2012-02" db="EMBL/GenBank/DDBJ databases">
        <title>The complete genome of Solitalea canadensis DSM 3403.</title>
        <authorList>
            <consortium name="US DOE Joint Genome Institute (JGI-PGF)"/>
            <person name="Lucas S."/>
            <person name="Copeland A."/>
            <person name="Lapidus A."/>
            <person name="Glavina del Rio T."/>
            <person name="Dalin E."/>
            <person name="Tice H."/>
            <person name="Bruce D."/>
            <person name="Goodwin L."/>
            <person name="Pitluck S."/>
            <person name="Peters L."/>
            <person name="Ovchinnikova G."/>
            <person name="Lu M."/>
            <person name="Kyrpides N."/>
            <person name="Mavromatis K."/>
            <person name="Ivanova N."/>
            <person name="Brettin T."/>
            <person name="Detter J.C."/>
            <person name="Han C."/>
            <person name="Larimer F."/>
            <person name="Land M."/>
            <person name="Hauser L."/>
            <person name="Markowitz V."/>
            <person name="Cheng J.-F."/>
            <person name="Hugenholtz P."/>
            <person name="Woyke T."/>
            <person name="Wu D."/>
            <person name="Spring S."/>
            <person name="Schroeder M."/>
            <person name="Kopitz M."/>
            <person name="Brambilla E."/>
            <person name="Klenk H.-P."/>
            <person name="Eisen J.A."/>
        </authorList>
    </citation>
    <scope>NUCLEOTIDE SEQUENCE</scope>
    <source>
        <strain evidence="1">DSM 3403</strain>
    </source>
</reference>
<dbReference type="HOGENOM" id="CLU_134973_7_0_10"/>
<evidence type="ECO:0000313" key="1">
    <source>
        <dbReference type="EMBL" id="AFD08689.1"/>
    </source>
</evidence>
<keyword evidence="2" id="KW-1185">Reference proteome</keyword>
<dbReference type="AlphaFoldDB" id="H8KLW1"/>
<proteinExistence type="predicted"/>
<sequence length="88" mass="10062">MVEVFKTNVSNPVHATKLIEQIRRNFVGYQASFDLEDCDRIMRVKSTNDVVHAYQLISFLKSFGFMAEVLPDKLHISTSDIPIGDFLI</sequence>
<organism evidence="1 2">
    <name type="scientific">Solitalea canadensis (strain ATCC 29591 / DSM 3403 / JCM 21819 / LMG 8368 / NBRC 15130 / NCIMB 12057 / USAM 9D)</name>
    <name type="common">Flexibacter canadensis</name>
    <dbReference type="NCBI Taxonomy" id="929556"/>
    <lineage>
        <taxon>Bacteria</taxon>
        <taxon>Pseudomonadati</taxon>
        <taxon>Bacteroidota</taxon>
        <taxon>Sphingobacteriia</taxon>
        <taxon>Sphingobacteriales</taxon>
        <taxon>Sphingobacteriaceae</taxon>
        <taxon>Solitalea</taxon>
    </lineage>
</organism>
<name>H8KLW1_SOLCM</name>
<dbReference type="STRING" id="929556.Solca_3685"/>
<dbReference type="eggNOG" id="COG0500">
    <property type="taxonomic scope" value="Bacteria"/>
</dbReference>
<dbReference type="EMBL" id="CP003349">
    <property type="protein sequence ID" value="AFD08689.1"/>
    <property type="molecule type" value="Genomic_DNA"/>
</dbReference>